<dbReference type="InterPro" id="IPR042240">
    <property type="entry name" value="CHASE_sf"/>
</dbReference>
<comment type="subcellular location">
    <subcellularLocation>
        <location evidence="1">Membrane</location>
    </subcellularLocation>
</comment>
<dbReference type="EC" id="2.7.7.65" evidence="2"/>
<evidence type="ECO:0000313" key="10">
    <source>
        <dbReference type="EMBL" id="MBB1487451.1"/>
    </source>
</evidence>
<dbReference type="InterPro" id="IPR050469">
    <property type="entry name" value="Diguanylate_Cyclase"/>
</dbReference>
<dbReference type="InterPro" id="IPR043128">
    <property type="entry name" value="Rev_trsase/Diguanyl_cyclase"/>
</dbReference>
<accession>A0A839IRA5</accession>
<dbReference type="Gene3D" id="3.30.70.270">
    <property type="match status" value="1"/>
</dbReference>
<evidence type="ECO:0000259" key="9">
    <source>
        <dbReference type="PROSITE" id="PS50887"/>
    </source>
</evidence>
<dbReference type="GO" id="GO:1902201">
    <property type="term" value="P:negative regulation of bacterial-type flagellum-dependent cell motility"/>
    <property type="evidence" value="ECO:0007669"/>
    <property type="project" value="TreeGrafter"/>
</dbReference>
<feature type="transmembrane region" description="Helical" evidence="7">
    <location>
        <begin position="313"/>
        <end position="332"/>
    </location>
</feature>
<dbReference type="RefSeq" id="WP_182809231.1">
    <property type="nucleotide sequence ID" value="NZ_JACJFM010000015.1"/>
</dbReference>
<dbReference type="CDD" id="cd01949">
    <property type="entry name" value="GGDEF"/>
    <property type="match status" value="1"/>
</dbReference>
<evidence type="ECO:0000256" key="2">
    <source>
        <dbReference type="ARBA" id="ARBA00012528"/>
    </source>
</evidence>
<dbReference type="InterPro" id="IPR029787">
    <property type="entry name" value="Nucleotide_cyclase"/>
</dbReference>
<dbReference type="InterPro" id="IPR006189">
    <property type="entry name" value="CHASE_dom"/>
</dbReference>
<dbReference type="GO" id="GO:0005886">
    <property type="term" value="C:plasma membrane"/>
    <property type="evidence" value="ECO:0007669"/>
    <property type="project" value="TreeGrafter"/>
</dbReference>
<evidence type="ECO:0000256" key="6">
    <source>
        <dbReference type="ARBA" id="ARBA00034247"/>
    </source>
</evidence>
<dbReference type="SMART" id="SM00267">
    <property type="entry name" value="GGDEF"/>
    <property type="match status" value="1"/>
</dbReference>
<keyword evidence="11" id="KW-1185">Reference proteome</keyword>
<dbReference type="NCBIfam" id="TIGR00254">
    <property type="entry name" value="GGDEF"/>
    <property type="match status" value="1"/>
</dbReference>
<proteinExistence type="predicted"/>
<dbReference type="PROSITE" id="PS50839">
    <property type="entry name" value="CHASE"/>
    <property type="match status" value="1"/>
</dbReference>
<name>A0A839IRA5_9GAMM</name>
<dbReference type="EMBL" id="JACJFM010000015">
    <property type="protein sequence ID" value="MBB1487451.1"/>
    <property type="molecule type" value="Genomic_DNA"/>
</dbReference>
<dbReference type="PROSITE" id="PS50887">
    <property type="entry name" value="GGDEF"/>
    <property type="match status" value="1"/>
</dbReference>
<evidence type="ECO:0000256" key="4">
    <source>
        <dbReference type="ARBA" id="ARBA00022989"/>
    </source>
</evidence>
<organism evidence="10 11">
    <name type="scientific">Oceanospirillum sediminis</name>
    <dbReference type="NCBI Taxonomy" id="2760088"/>
    <lineage>
        <taxon>Bacteria</taxon>
        <taxon>Pseudomonadati</taxon>
        <taxon>Pseudomonadota</taxon>
        <taxon>Gammaproteobacteria</taxon>
        <taxon>Oceanospirillales</taxon>
        <taxon>Oceanospirillaceae</taxon>
        <taxon>Oceanospirillum</taxon>
    </lineage>
</organism>
<keyword evidence="5 7" id="KW-0472">Membrane</keyword>
<dbReference type="AlphaFoldDB" id="A0A839IRA5"/>
<evidence type="ECO:0000256" key="5">
    <source>
        <dbReference type="ARBA" id="ARBA00023136"/>
    </source>
</evidence>
<dbReference type="Gene3D" id="3.30.450.350">
    <property type="entry name" value="CHASE domain"/>
    <property type="match status" value="1"/>
</dbReference>
<keyword evidence="4 7" id="KW-1133">Transmembrane helix</keyword>
<feature type="domain" description="GGDEF" evidence="9">
    <location>
        <begin position="394"/>
        <end position="531"/>
    </location>
</feature>
<dbReference type="SMART" id="SM01079">
    <property type="entry name" value="CHASE"/>
    <property type="match status" value="1"/>
</dbReference>
<evidence type="ECO:0000256" key="3">
    <source>
        <dbReference type="ARBA" id="ARBA00022692"/>
    </source>
</evidence>
<evidence type="ECO:0000313" key="11">
    <source>
        <dbReference type="Proteomes" id="UP000565262"/>
    </source>
</evidence>
<keyword evidence="3 7" id="KW-0812">Transmembrane</keyword>
<evidence type="ECO:0000259" key="8">
    <source>
        <dbReference type="PROSITE" id="PS50839"/>
    </source>
</evidence>
<feature type="domain" description="CHASE" evidence="8">
    <location>
        <begin position="138"/>
        <end position="298"/>
    </location>
</feature>
<dbReference type="Pfam" id="PF00990">
    <property type="entry name" value="GGDEF"/>
    <property type="match status" value="1"/>
</dbReference>
<protein>
    <recommendedName>
        <fullName evidence="2">diguanylate cyclase</fullName>
        <ecNumber evidence="2">2.7.7.65</ecNumber>
    </recommendedName>
</protein>
<dbReference type="GO" id="GO:0043709">
    <property type="term" value="P:cell adhesion involved in single-species biofilm formation"/>
    <property type="evidence" value="ECO:0007669"/>
    <property type="project" value="TreeGrafter"/>
</dbReference>
<evidence type="ECO:0000256" key="1">
    <source>
        <dbReference type="ARBA" id="ARBA00004370"/>
    </source>
</evidence>
<dbReference type="PANTHER" id="PTHR45138:SF9">
    <property type="entry name" value="DIGUANYLATE CYCLASE DGCM-RELATED"/>
    <property type="match status" value="1"/>
</dbReference>
<dbReference type="InterPro" id="IPR000160">
    <property type="entry name" value="GGDEF_dom"/>
</dbReference>
<gene>
    <name evidence="10" type="ORF">H4O21_12620</name>
</gene>
<dbReference type="Pfam" id="PF03924">
    <property type="entry name" value="CHASE"/>
    <property type="match status" value="1"/>
</dbReference>
<dbReference type="PANTHER" id="PTHR45138">
    <property type="entry name" value="REGULATORY COMPONENTS OF SENSORY TRANSDUCTION SYSTEM"/>
    <property type="match status" value="1"/>
</dbReference>
<sequence>MQNSVGRSALIVLILGLLLSGISGITVYQLKQDVSQSRISADMKVLSLQFSEELRLATEAVHGLAAGMATDYGLPLSEAEQHFHYLSESVLNRHEKIQSVYWTPIIRSSDRKSAEQNWQAYFPDFQIYELTDSGVAVPARQRSDHFPVLFVSSELKERNNRGFDLASDSVLLQGIRDAVVSGRMTISGPVSTRGYGKTSSSDADRLVLLIQPVFDPEAEDNISGLLSAFISVRHLMKEVLSASKLTGLHVQLTDQNILKDSVEADALLFRQLPASAKVMDMAQSFLINVLPGYHWLLTVTPSEEFMNERKSDLAYVVTLTVLILTAIAASYVRMSERRQLDLEQVSDARYQELRKSNKELVKKSQTDDLTGIANRHTFDHSFDQEWKRTRREHQSLSLVLFDLDDFDSFNQHKGRLRGDECLRNIAEAIRSAVNRPGDLLARYGGDQFVLLLPNTPDSGASMLARQCCQLVESIAIPHHQSSAAEVVTISAGVCSLIPDGGIDQYQMMEYVAQAMRQAKQKGKNRVESIDPV</sequence>
<dbReference type="Proteomes" id="UP000565262">
    <property type="component" value="Unassembled WGS sequence"/>
</dbReference>
<comment type="catalytic activity">
    <reaction evidence="6">
        <text>2 GTP = 3',3'-c-di-GMP + 2 diphosphate</text>
        <dbReference type="Rhea" id="RHEA:24898"/>
        <dbReference type="ChEBI" id="CHEBI:33019"/>
        <dbReference type="ChEBI" id="CHEBI:37565"/>
        <dbReference type="ChEBI" id="CHEBI:58805"/>
        <dbReference type="EC" id="2.7.7.65"/>
    </reaction>
</comment>
<comment type="caution">
    <text evidence="10">The sequence shown here is derived from an EMBL/GenBank/DDBJ whole genome shotgun (WGS) entry which is preliminary data.</text>
</comment>
<evidence type="ECO:0000256" key="7">
    <source>
        <dbReference type="SAM" id="Phobius"/>
    </source>
</evidence>
<reference evidence="10 11" key="1">
    <citation type="submission" date="2020-08" db="EMBL/GenBank/DDBJ databases">
        <title>Oceanospirillum sp. nov. isolated from marine sediment.</title>
        <authorList>
            <person name="Ji X."/>
        </authorList>
    </citation>
    <scope>NUCLEOTIDE SEQUENCE [LARGE SCALE GENOMIC DNA]</scope>
    <source>
        <strain evidence="10 11">D5</strain>
    </source>
</reference>
<dbReference type="GO" id="GO:0007165">
    <property type="term" value="P:signal transduction"/>
    <property type="evidence" value="ECO:0007669"/>
    <property type="project" value="UniProtKB-ARBA"/>
</dbReference>
<dbReference type="GO" id="GO:0052621">
    <property type="term" value="F:diguanylate cyclase activity"/>
    <property type="evidence" value="ECO:0007669"/>
    <property type="project" value="UniProtKB-EC"/>
</dbReference>
<dbReference type="SUPFAM" id="SSF55073">
    <property type="entry name" value="Nucleotide cyclase"/>
    <property type="match status" value="1"/>
</dbReference>